<dbReference type="OrthoDB" id="9781053at2"/>
<feature type="domain" description="TACO1/YebC-like N-terminal" evidence="9">
    <location>
        <begin position="5"/>
        <end position="75"/>
    </location>
</feature>
<dbReference type="NCBIfam" id="NF001030">
    <property type="entry name" value="PRK00110.1"/>
    <property type="match status" value="1"/>
</dbReference>
<evidence type="ECO:0000313" key="10">
    <source>
        <dbReference type="EMBL" id="RVU33776.1"/>
    </source>
</evidence>
<evidence type="ECO:0000256" key="1">
    <source>
        <dbReference type="ARBA" id="ARBA00008724"/>
    </source>
</evidence>
<dbReference type="InterPro" id="IPR029072">
    <property type="entry name" value="YebC-like"/>
</dbReference>
<evidence type="ECO:0000256" key="7">
    <source>
        <dbReference type="SAM" id="MobiDB-lite"/>
    </source>
</evidence>
<evidence type="ECO:0000313" key="11">
    <source>
        <dbReference type="Proteomes" id="UP000287447"/>
    </source>
</evidence>
<dbReference type="EMBL" id="SADE01000004">
    <property type="protein sequence ID" value="RVU33776.1"/>
    <property type="molecule type" value="Genomic_DNA"/>
</dbReference>
<dbReference type="NCBIfam" id="NF009044">
    <property type="entry name" value="PRK12378.1"/>
    <property type="match status" value="1"/>
</dbReference>
<dbReference type="AlphaFoldDB" id="A0A437QH90"/>
<gene>
    <name evidence="10" type="ORF">EOI86_21780</name>
</gene>
<dbReference type="InterPro" id="IPR017856">
    <property type="entry name" value="Integrase-like_N"/>
</dbReference>
<keyword evidence="4 6" id="KW-0238">DNA-binding</keyword>
<comment type="caution">
    <text evidence="10">The sequence shown here is derived from an EMBL/GenBank/DDBJ whole genome shotgun (WGS) entry which is preliminary data.</text>
</comment>
<comment type="similarity">
    <text evidence="1 6">Belongs to the TACO1 family.</text>
</comment>
<evidence type="ECO:0000259" key="8">
    <source>
        <dbReference type="Pfam" id="PF01709"/>
    </source>
</evidence>
<keyword evidence="3 6" id="KW-0805">Transcription regulation</keyword>
<keyword evidence="11" id="KW-1185">Reference proteome</keyword>
<dbReference type="HAMAP" id="MF_00693">
    <property type="entry name" value="Transcrip_reg_TACO1"/>
    <property type="match status" value="1"/>
</dbReference>
<feature type="compositionally biased region" description="Basic residues" evidence="7">
    <location>
        <begin position="1"/>
        <end position="14"/>
    </location>
</feature>
<dbReference type="Proteomes" id="UP000287447">
    <property type="component" value="Unassembled WGS sequence"/>
</dbReference>
<sequence length="250" mass="26420">MAGHSKFKNIMHRKGAQDKKRSSLFAKLAKEVMVAAKMGGPDPAANARLRAAIAAAKSNSMPKDNIERAIQKGAGGGDDTDYEEIRYEGYGPGGVAVIVDVLTDNKNRSASDVRAIFSKAGGSMGETGSVAFMFDQVGEIQYGADVADADTMFEAALEAGADDVSSSEDGHEIICAADSLHAVSGELESKFGEAGSVRLAWKPQNLVPVDADKAESVLRLMDNLDDNDDVQNVFANFDIPDEVMESLAGN</sequence>
<dbReference type="Gene3D" id="1.10.10.200">
    <property type="match status" value="1"/>
</dbReference>
<keyword evidence="2 6" id="KW-0963">Cytoplasm</keyword>
<organism evidence="10 11">
    <name type="scientific">Hwanghaeella grinnelliae</name>
    <dbReference type="NCBI Taxonomy" id="2500179"/>
    <lineage>
        <taxon>Bacteria</taxon>
        <taxon>Pseudomonadati</taxon>
        <taxon>Pseudomonadota</taxon>
        <taxon>Alphaproteobacteria</taxon>
        <taxon>Rhodospirillales</taxon>
        <taxon>Rhodospirillaceae</taxon>
        <taxon>Hwanghaeella</taxon>
    </lineage>
</organism>
<dbReference type="FunFam" id="1.10.10.200:FF:000002">
    <property type="entry name" value="Probable transcriptional regulatory protein CLM62_37755"/>
    <property type="match status" value="1"/>
</dbReference>
<comment type="subcellular location">
    <subcellularLocation>
        <location evidence="6">Cytoplasm</location>
    </subcellularLocation>
</comment>
<dbReference type="GO" id="GO:0006355">
    <property type="term" value="P:regulation of DNA-templated transcription"/>
    <property type="evidence" value="ECO:0007669"/>
    <property type="project" value="UniProtKB-UniRule"/>
</dbReference>
<feature type="domain" description="TACO1/YebC-like second and third" evidence="8">
    <location>
        <begin position="82"/>
        <end position="237"/>
    </location>
</feature>
<evidence type="ECO:0000256" key="4">
    <source>
        <dbReference type="ARBA" id="ARBA00023125"/>
    </source>
</evidence>
<dbReference type="InterPro" id="IPR049083">
    <property type="entry name" value="TACO1_YebC_N"/>
</dbReference>
<dbReference type="InterPro" id="IPR048300">
    <property type="entry name" value="TACO1_YebC-like_2nd/3rd_dom"/>
</dbReference>
<keyword evidence="5 6" id="KW-0804">Transcription</keyword>
<evidence type="ECO:0000256" key="3">
    <source>
        <dbReference type="ARBA" id="ARBA00023015"/>
    </source>
</evidence>
<dbReference type="GO" id="GO:0005829">
    <property type="term" value="C:cytosol"/>
    <property type="evidence" value="ECO:0007669"/>
    <property type="project" value="TreeGrafter"/>
</dbReference>
<dbReference type="SUPFAM" id="SSF75625">
    <property type="entry name" value="YebC-like"/>
    <property type="match status" value="1"/>
</dbReference>
<dbReference type="Pfam" id="PF20772">
    <property type="entry name" value="TACO1_YebC_N"/>
    <property type="match status" value="1"/>
</dbReference>
<protein>
    <recommendedName>
        <fullName evidence="6">Probable transcriptional regulatory protein EOI86_21780</fullName>
    </recommendedName>
</protein>
<accession>A0A437QH90</accession>
<dbReference type="NCBIfam" id="TIGR01033">
    <property type="entry name" value="YebC/PmpR family DNA-binding transcriptional regulator"/>
    <property type="match status" value="1"/>
</dbReference>
<dbReference type="InterPro" id="IPR002876">
    <property type="entry name" value="Transcrip_reg_TACO1-like"/>
</dbReference>
<dbReference type="GO" id="GO:0003677">
    <property type="term" value="F:DNA binding"/>
    <property type="evidence" value="ECO:0007669"/>
    <property type="project" value="UniProtKB-UniRule"/>
</dbReference>
<evidence type="ECO:0000256" key="2">
    <source>
        <dbReference type="ARBA" id="ARBA00022490"/>
    </source>
</evidence>
<evidence type="ECO:0000259" key="9">
    <source>
        <dbReference type="Pfam" id="PF20772"/>
    </source>
</evidence>
<proteinExistence type="inferred from homology"/>
<feature type="region of interest" description="Disordered" evidence="7">
    <location>
        <begin position="1"/>
        <end position="21"/>
    </location>
</feature>
<dbReference type="Gene3D" id="3.30.70.980">
    <property type="match status" value="2"/>
</dbReference>
<dbReference type="RefSeq" id="WP_127767806.1">
    <property type="nucleotide sequence ID" value="NZ_SADE01000004.1"/>
</dbReference>
<dbReference type="PANTHER" id="PTHR12532">
    <property type="entry name" value="TRANSLATIONAL ACTIVATOR OF CYTOCHROME C OXIDASE 1"/>
    <property type="match status" value="1"/>
</dbReference>
<dbReference type="Pfam" id="PF01709">
    <property type="entry name" value="Transcrip_reg"/>
    <property type="match status" value="1"/>
</dbReference>
<name>A0A437QH90_9PROT</name>
<evidence type="ECO:0000256" key="5">
    <source>
        <dbReference type="ARBA" id="ARBA00023163"/>
    </source>
</evidence>
<reference evidence="11" key="1">
    <citation type="submission" date="2019-01" db="EMBL/GenBank/DDBJ databases">
        <title>Gri0909 isolated from a small marine red alga.</title>
        <authorList>
            <person name="Kim J."/>
            <person name="Jeong S.E."/>
            <person name="Jeon C.O."/>
        </authorList>
    </citation>
    <scope>NUCLEOTIDE SEQUENCE [LARGE SCALE GENOMIC DNA]</scope>
    <source>
        <strain evidence="11">Gri0909</strain>
    </source>
</reference>
<evidence type="ECO:0000256" key="6">
    <source>
        <dbReference type="HAMAP-Rule" id="MF_00693"/>
    </source>
</evidence>
<dbReference type="PANTHER" id="PTHR12532:SF6">
    <property type="entry name" value="TRANSCRIPTIONAL REGULATORY PROTEIN YEBC-RELATED"/>
    <property type="match status" value="1"/>
</dbReference>
<dbReference type="InterPro" id="IPR026564">
    <property type="entry name" value="Transcrip_reg_TACO1-like_dom3"/>
</dbReference>